<dbReference type="EMBL" id="VBOU01000027">
    <property type="protein sequence ID" value="TMQ55423.1"/>
    <property type="molecule type" value="Genomic_DNA"/>
</dbReference>
<dbReference type="InterPro" id="IPR020094">
    <property type="entry name" value="TruA/RsuA/RluB/E/F_N"/>
</dbReference>
<dbReference type="PANTHER" id="PTHR47683:SF3">
    <property type="entry name" value="RIBOSOMAL LARGE SUBUNIT PSEUDOURIDINE SYNTHASE B"/>
    <property type="match status" value="1"/>
</dbReference>
<dbReference type="InterPro" id="IPR020103">
    <property type="entry name" value="PsdUridine_synth_cat_dom_sf"/>
</dbReference>
<dbReference type="InterPro" id="IPR000748">
    <property type="entry name" value="PsdUridine_synth_RsuA/RluB/E/F"/>
</dbReference>
<gene>
    <name evidence="7" type="ORF">E6K74_03330</name>
</gene>
<dbReference type="CDD" id="cd00165">
    <property type="entry name" value="S4"/>
    <property type="match status" value="1"/>
</dbReference>
<dbReference type="Pfam" id="PF01479">
    <property type="entry name" value="S4"/>
    <property type="match status" value="1"/>
</dbReference>
<dbReference type="EC" id="5.4.99.-" evidence="5"/>
<sequence>MRLNQFLARAGAGSRREADRWIREGRVRVNGAEPSGMGPSIDPKRDRITLDGTLLRWDAESRYLAYNKPAGVLVSRRSQGGRPTVFDQLGESARGLHAVGRLDLESEGLLLLTNDGVLAEALLHPRTGLKRVYRLWVVPVPGVPAMRLLREGATVEGTEVMPSRVLLEGAERGQGKLLVEILEGKKREVRLLARAAGLHVRRLVRVQFGPVRLETLPPGRTRALTETEVRALRRAARTGTHA</sequence>
<dbReference type="SMART" id="SM00363">
    <property type="entry name" value="S4"/>
    <property type="match status" value="1"/>
</dbReference>
<dbReference type="Gene3D" id="3.10.290.10">
    <property type="entry name" value="RNA-binding S4 domain"/>
    <property type="match status" value="1"/>
</dbReference>
<dbReference type="InterPro" id="IPR006145">
    <property type="entry name" value="PsdUridine_synth_RsuA/RluA"/>
</dbReference>
<accession>A0A538SVM3</accession>
<dbReference type="PANTHER" id="PTHR47683">
    <property type="entry name" value="PSEUDOURIDINE SYNTHASE FAMILY PROTEIN-RELATED"/>
    <property type="match status" value="1"/>
</dbReference>
<dbReference type="Gene3D" id="3.30.70.580">
    <property type="entry name" value="Pseudouridine synthase I, catalytic domain, N-terminal subdomain"/>
    <property type="match status" value="1"/>
</dbReference>
<comment type="similarity">
    <text evidence="1 5">Belongs to the pseudouridine synthase RsuA family.</text>
</comment>
<evidence type="ECO:0000256" key="3">
    <source>
        <dbReference type="ARBA" id="ARBA00023235"/>
    </source>
</evidence>
<dbReference type="AlphaFoldDB" id="A0A538SVM3"/>
<protein>
    <recommendedName>
        <fullName evidence="5">Pseudouridine synthase</fullName>
        <ecNumber evidence="5">5.4.99.-</ecNumber>
    </recommendedName>
</protein>
<comment type="caution">
    <text evidence="7">The sequence shown here is derived from an EMBL/GenBank/DDBJ whole genome shotgun (WGS) entry which is preliminary data.</text>
</comment>
<dbReference type="NCBIfam" id="TIGR00093">
    <property type="entry name" value="pseudouridine synthase"/>
    <property type="match status" value="1"/>
</dbReference>
<keyword evidence="3 5" id="KW-0413">Isomerase</keyword>
<dbReference type="GO" id="GO:0003723">
    <property type="term" value="F:RNA binding"/>
    <property type="evidence" value="ECO:0007669"/>
    <property type="project" value="UniProtKB-KW"/>
</dbReference>
<feature type="domain" description="RNA-binding S4" evidence="6">
    <location>
        <begin position="1"/>
        <end position="62"/>
    </location>
</feature>
<evidence type="ECO:0000313" key="8">
    <source>
        <dbReference type="Proteomes" id="UP000319829"/>
    </source>
</evidence>
<evidence type="ECO:0000256" key="4">
    <source>
        <dbReference type="PROSITE-ProRule" id="PRU00182"/>
    </source>
</evidence>
<dbReference type="SUPFAM" id="SSF55120">
    <property type="entry name" value="Pseudouridine synthase"/>
    <property type="match status" value="1"/>
</dbReference>
<dbReference type="SUPFAM" id="SSF55174">
    <property type="entry name" value="Alpha-L RNA-binding motif"/>
    <property type="match status" value="1"/>
</dbReference>
<dbReference type="Proteomes" id="UP000319829">
    <property type="component" value="Unassembled WGS sequence"/>
</dbReference>
<evidence type="ECO:0000313" key="7">
    <source>
        <dbReference type="EMBL" id="TMQ55423.1"/>
    </source>
</evidence>
<dbReference type="InterPro" id="IPR018496">
    <property type="entry name" value="PsdUridine_synth_RsuA/RluB_CS"/>
</dbReference>
<dbReference type="InterPro" id="IPR036986">
    <property type="entry name" value="S4_RNA-bd_sf"/>
</dbReference>
<organism evidence="7 8">
    <name type="scientific">Eiseniibacteriota bacterium</name>
    <dbReference type="NCBI Taxonomy" id="2212470"/>
    <lineage>
        <taxon>Bacteria</taxon>
        <taxon>Candidatus Eiseniibacteriota</taxon>
    </lineage>
</organism>
<dbReference type="GO" id="GO:0000455">
    <property type="term" value="P:enzyme-directed rRNA pseudouridine synthesis"/>
    <property type="evidence" value="ECO:0007669"/>
    <property type="project" value="UniProtKB-ARBA"/>
</dbReference>
<dbReference type="PROSITE" id="PS01149">
    <property type="entry name" value="PSI_RSU"/>
    <property type="match status" value="1"/>
</dbReference>
<reference evidence="7 8" key="1">
    <citation type="journal article" date="2019" name="Nat. Microbiol.">
        <title>Mediterranean grassland soil C-N compound turnover is dependent on rainfall and depth, and is mediated by genomically divergent microorganisms.</title>
        <authorList>
            <person name="Diamond S."/>
            <person name="Andeer P.F."/>
            <person name="Li Z."/>
            <person name="Crits-Christoph A."/>
            <person name="Burstein D."/>
            <person name="Anantharaman K."/>
            <person name="Lane K.R."/>
            <person name="Thomas B.C."/>
            <person name="Pan C."/>
            <person name="Northen T.R."/>
            <person name="Banfield J.F."/>
        </authorList>
    </citation>
    <scope>NUCLEOTIDE SEQUENCE [LARGE SCALE GENOMIC DNA]</scope>
    <source>
        <strain evidence="7">WS_4</strain>
    </source>
</reference>
<dbReference type="InterPro" id="IPR042092">
    <property type="entry name" value="PsdUridine_s_RsuA/RluB/E/F_cat"/>
</dbReference>
<evidence type="ECO:0000256" key="1">
    <source>
        <dbReference type="ARBA" id="ARBA00008348"/>
    </source>
</evidence>
<evidence type="ECO:0000256" key="5">
    <source>
        <dbReference type="RuleBase" id="RU003887"/>
    </source>
</evidence>
<proteinExistence type="inferred from homology"/>
<dbReference type="PROSITE" id="PS50889">
    <property type="entry name" value="S4"/>
    <property type="match status" value="1"/>
</dbReference>
<evidence type="ECO:0000256" key="2">
    <source>
        <dbReference type="ARBA" id="ARBA00022884"/>
    </source>
</evidence>
<dbReference type="InterPro" id="IPR002942">
    <property type="entry name" value="S4_RNA-bd"/>
</dbReference>
<dbReference type="InterPro" id="IPR050343">
    <property type="entry name" value="RsuA_PseudoU_synthase"/>
</dbReference>
<name>A0A538SVM3_UNCEI</name>
<dbReference type="FunFam" id="3.10.290.10:FF:000003">
    <property type="entry name" value="Pseudouridine synthase"/>
    <property type="match status" value="1"/>
</dbReference>
<dbReference type="Gene3D" id="3.30.70.1560">
    <property type="entry name" value="Alpha-L RNA-binding motif"/>
    <property type="match status" value="1"/>
</dbReference>
<dbReference type="Pfam" id="PF00849">
    <property type="entry name" value="PseudoU_synth_2"/>
    <property type="match status" value="1"/>
</dbReference>
<evidence type="ECO:0000259" key="6">
    <source>
        <dbReference type="SMART" id="SM00363"/>
    </source>
</evidence>
<dbReference type="GO" id="GO:0120159">
    <property type="term" value="F:rRNA pseudouridine synthase activity"/>
    <property type="evidence" value="ECO:0007669"/>
    <property type="project" value="UniProtKB-ARBA"/>
</dbReference>
<keyword evidence="2 4" id="KW-0694">RNA-binding</keyword>